<dbReference type="EMBL" id="CP133270">
    <property type="protein sequence ID" value="WVX66611.1"/>
    <property type="molecule type" value="Genomic_DNA"/>
</dbReference>
<sequence>METNHKKSCFEFLRIGPGETFENPESWTPSTRYYMGLLEEKEGQDLFFSWNWPGFFLFPYWAFYRNMFLFGTLAILLIGVTWPISHILGALIANPLYLHFVTHKVALGKTQKSGISWLNGILAAFGTFIIGGILFIVMLMTLYHNLSST</sequence>
<keyword evidence="1" id="KW-0472">Membrane</keyword>
<feature type="transmembrane region" description="Helical" evidence="1">
    <location>
        <begin position="117"/>
        <end position="143"/>
    </location>
</feature>
<keyword evidence="3" id="KW-1185">Reference proteome</keyword>
<dbReference type="Proteomes" id="UP001330434">
    <property type="component" value="Chromosome"/>
</dbReference>
<keyword evidence="1" id="KW-1133">Transmembrane helix</keyword>
<accession>A0ABZ2C364</accession>
<evidence type="ECO:0000313" key="2">
    <source>
        <dbReference type="EMBL" id="WVX66611.1"/>
    </source>
</evidence>
<gene>
    <name evidence="2" type="ORF">Bealeia1_00790</name>
</gene>
<organism evidence="2 3">
    <name type="scientific">Candidatus Bealeia paramacronuclearis</name>
    <dbReference type="NCBI Taxonomy" id="1921001"/>
    <lineage>
        <taxon>Bacteria</taxon>
        <taxon>Pseudomonadati</taxon>
        <taxon>Pseudomonadota</taxon>
        <taxon>Alphaproteobacteria</taxon>
        <taxon>Holosporales</taxon>
        <taxon>Holosporaceae</taxon>
        <taxon>Candidatus Bealeia</taxon>
    </lineage>
</organism>
<keyword evidence="1" id="KW-0812">Transmembrane</keyword>
<evidence type="ECO:0000256" key="1">
    <source>
        <dbReference type="SAM" id="Phobius"/>
    </source>
</evidence>
<feature type="transmembrane region" description="Helical" evidence="1">
    <location>
        <begin position="75"/>
        <end position="97"/>
    </location>
</feature>
<name>A0ABZ2C364_9PROT</name>
<dbReference type="RefSeq" id="WP_331255463.1">
    <property type="nucleotide sequence ID" value="NZ_CP133270.1"/>
</dbReference>
<reference evidence="2 3" key="1">
    <citation type="journal article" date="2024" name="Environ. Microbiol.">
        <title>Novel evolutionary insights on the interactions of the Holosporales (Alphaproteobacteria) with eukaryotic hosts from comparative genomics.</title>
        <authorList>
            <person name="Giovannini M."/>
            <person name="Petroni G."/>
            <person name="Castelli M."/>
        </authorList>
    </citation>
    <scope>NUCLEOTIDE SEQUENCE [LARGE SCALE GENOMIC DNA]</scope>
    <source>
        <strain evidence="2 3">US_Bl 15I1</strain>
    </source>
</reference>
<protein>
    <submittedName>
        <fullName evidence="2">DUF2628 domain-containing protein</fullName>
    </submittedName>
</protein>
<evidence type="ECO:0000313" key="3">
    <source>
        <dbReference type="Proteomes" id="UP001330434"/>
    </source>
</evidence>
<proteinExistence type="predicted"/>